<dbReference type="PANTHER" id="PTHR13806">
    <property type="entry name" value="FLOTILLIN-RELATED"/>
    <property type="match status" value="1"/>
</dbReference>
<evidence type="ECO:0000256" key="5">
    <source>
        <dbReference type="RuleBase" id="RU366054"/>
    </source>
</evidence>
<dbReference type="AlphaFoldDB" id="A0AAD5TXK2"/>
<dbReference type="EMBL" id="JADGJW010001023">
    <property type="protein sequence ID" value="KAJ3207909.1"/>
    <property type="molecule type" value="Genomic_DNA"/>
</dbReference>
<dbReference type="Gene3D" id="3.30.479.30">
    <property type="entry name" value="Band 7 domain"/>
    <property type="match status" value="1"/>
</dbReference>
<keyword evidence="4" id="KW-0472">Membrane</keyword>
<dbReference type="InterPro" id="IPR001107">
    <property type="entry name" value="Band_7"/>
</dbReference>
<dbReference type="GO" id="GO:0005886">
    <property type="term" value="C:plasma membrane"/>
    <property type="evidence" value="ECO:0007669"/>
    <property type="project" value="UniProtKB-SubCell"/>
</dbReference>
<dbReference type="Pfam" id="PF01145">
    <property type="entry name" value="Band_7"/>
    <property type="match status" value="1"/>
</dbReference>
<feature type="domain" description="Band 7" evidence="6">
    <location>
        <begin position="28"/>
        <end position="183"/>
    </location>
</feature>
<evidence type="ECO:0000256" key="1">
    <source>
        <dbReference type="ARBA" id="ARBA00004236"/>
    </source>
</evidence>
<dbReference type="SUPFAM" id="SSF117892">
    <property type="entry name" value="Band 7/SPFH domain"/>
    <property type="match status" value="1"/>
</dbReference>
<protein>
    <recommendedName>
        <fullName evidence="6">Band 7 domain-containing protein</fullName>
    </recommendedName>
</protein>
<comment type="similarity">
    <text evidence="2 5">Belongs to the band 7/mec-2 family. Flotillin subfamily.</text>
</comment>
<name>A0AAD5TXK2_9FUNG</name>
<evidence type="ECO:0000259" key="6">
    <source>
        <dbReference type="Pfam" id="PF01145"/>
    </source>
</evidence>
<keyword evidence="8" id="KW-1185">Reference proteome</keyword>
<dbReference type="InterPro" id="IPR027705">
    <property type="entry name" value="Flotillin_fam"/>
</dbReference>
<keyword evidence="3" id="KW-1003">Cell membrane</keyword>
<comment type="subcellular location">
    <subcellularLocation>
        <location evidence="1">Cell membrane</location>
    </subcellularLocation>
</comment>
<evidence type="ECO:0000256" key="2">
    <source>
        <dbReference type="ARBA" id="ARBA00007161"/>
    </source>
</evidence>
<comment type="caution">
    <text evidence="7">The sequence shown here is derived from an EMBL/GenBank/DDBJ whole genome shotgun (WGS) entry which is preliminary data.</text>
</comment>
<evidence type="ECO:0000256" key="4">
    <source>
        <dbReference type="ARBA" id="ARBA00023136"/>
    </source>
</evidence>
<sequence>MRYLIAKADEYLVLTGFNIADIVIVKKALVWPFQKCNRFAITPVNYTLSLQAMTAEKLEFTLPAVFTIGPLDEPEALNKYAHLLAGSDVKGESIQDLVRGVIEGETRVIAAGMTMEEIFKERKFFKEHVIKSVQAELSQFGLFIYNANVKQLTDTAGSEYFQYLRLKSHEGAVNQAKVEVAEAKYRGEVGEKKHLGLTRQENARIESQTVIFENERKKEVLEADAKLRTFEEGYHKNVEIAKIEAKKAAELRNAELQIEVEVKKALVEQERLRVVDLAKTKVTAEATIAEADAQYYKQKKEADAKLYQEMKTAEGLKAIFDVQAKGIENLNSAFGGNSDATLKYLMLEKGLYVDLANANAKAVQGLNPKITVWNTGSNGNEGDSTKPIRDIFQSLPPLLTTINEQTGVAPPSWLAKLNNAAPGSALNSSNTAAS</sequence>
<evidence type="ECO:0000256" key="3">
    <source>
        <dbReference type="ARBA" id="ARBA00022475"/>
    </source>
</evidence>
<evidence type="ECO:0000313" key="8">
    <source>
        <dbReference type="Proteomes" id="UP001211065"/>
    </source>
</evidence>
<gene>
    <name evidence="7" type="ORF">HK099_000171</name>
</gene>
<dbReference type="CDD" id="cd03399">
    <property type="entry name" value="SPFH_flotillin"/>
    <property type="match status" value="1"/>
</dbReference>
<accession>A0AAD5TXK2</accession>
<dbReference type="PANTHER" id="PTHR13806:SF31">
    <property type="entry name" value="FLOTILLIN-LIKE PROTEIN 1-RELATED"/>
    <property type="match status" value="1"/>
</dbReference>
<dbReference type="InterPro" id="IPR036013">
    <property type="entry name" value="Band_7/SPFH_dom_sf"/>
</dbReference>
<reference evidence="7" key="1">
    <citation type="submission" date="2020-05" db="EMBL/GenBank/DDBJ databases">
        <title>Phylogenomic resolution of chytrid fungi.</title>
        <authorList>
            <person name="Stajich J.E."/>
            <person name="Amses K."/>
            <person name="Simmons R."/>
            <person name="Seto K."/>
            <person name="Myers J."/>
            <person name="Bonds A."/>
            <person name="Quandt C.A."/>
            <person name="Barry K."/>
            <person name="Liu P."/>
            <person name="Grigoriev I."/>
            <person name="Longcore J.E."/>
            <person name="James T.Y."/>
        </authorList>
    </citation>
    <scope>NUCLEOTIDE SEQUENCE</scope>
    <source>
        <strain evidence="7">JEL0476</strain>
    </source>
</reference>
<organism evidence="7 8">
    <name type="scientific">Clydaea vesicula</name>
    <dbReference type="NCBI Taxonomy" id="447962"/>
    <lineage>
        <taxon>Eukaryota</taxon>
        <taxon>Fungi</taxon>
        <taxon>Fungi incertae sedis</taxon>
        <taxon>Chytridiomycota</taxon>
        <taxon>Chytridiomycota incertae sedis</taxon>
        <taxon>Chytridiomycetes</taxon>
        <taxon>Lobulomycetales</taxon>
        <taxon>Lobulomycetaceae</taxon>
        <taxon>Clydaea</taxon>
    </lineage>
</organism>
<proteinExistence type="inferred from homology"/>
<dbReference type="Proteomes" id="UP001211065">
    <property type="component" value="Unassembled WGS sequence"/>
</dbReference>
<evidence type="ECO:0000313" key="7">
    <source>
        <dbReference type="EMBL" id="KAJ3207909.1"/>
    </source>
</evidence>